<evidence type="ECO:0000259" key="2">
    <source>
        <dbReference type="Pfam" id="PF14659"/>
    </source>
</evidence>
<dbReference type="AlphaFoldDB" id="T1CD48"/>
<name>T1CD48_9ZZZZ</name>
<proteinExistence type="predicted"/>
<feature type="domain" description="Integrase SAM-like N-terminal" evidence="2">
    <location>
        <begin position="65"/>
        <end position="117"/>
    </location>
</feature>
<comment type="caution">
    <text evidence="3">The sequence shown here is derived from an EMBL/GenBank/DDBJ whole genome shotgun (WGS) entry which is preliminary data.</text>
</comment>
<dbReference type="Gene3D" id="1.10.150.130">
    <property type="match status" value="1"/>
</dbReference>
<reference evidence="3" key="2">
    <citation type="journal article" date="2014" name="ISME J.">
        <title>Microbial stratification in low pH oxic and suboxic macroscopic growths along an acid mine drainage.</title>
        <authorList>
            <person name="Mendez-Garcia C."/>
            <person name="Mesa V."/>
            <person name="Sprenger R.R."/>
            <person name="Richter M."/>
            <person name="Diez M.S."/>
            <person name="Solano J."/>
            <person name="Bargiela R."/>
            <person name="Golyshina O.V."/>
            <person name="Manteca A."/>
            <person name="Ramos J.L."/>
            <person name="Gallego J.R."/>
            <person name="Llorente I."/>
            <person name="Martins Dos Santos V.A."/>
            <person name="Jensen O.N."/>
            <person name="Pelaez A.I."/>
            <person name="Sanchez J."/>
            <person name="Ferrer M."/>
        </authorList>
    </citation>
    <scope>NUCLEOTIDE SEQUENCE</scope>
</reference>
<feature type="non-terminal residue" evidence="3">
    <location>
        <position position="126"/>
    </location>
</feature>
<dbReference type="EMBL" id="AUZX01001336">
    <property type="protein sequence ID" value="EQD79363.1"/>
    <property type="molecule type" value="Genomic_DNA"/>
</dbReference>
<evidence type="ECO:0000313" key="3">
    <source>
        <dbReference type="EMBL" id="EQD79363.1"/>
    </source>
</evidence>
<organism evidence="3">
    <name type="scientific">mine drainage metagenome</name>
    <dbReference type="NCBI Taxonomy" id="410659"/>
    <lineage>
        <taxon>unclassified sequences</taxon>
        <taxon>metagenomes</taxon>
        <taxon>ecological metagenomes</taxon>
    </lineage>
</organism>
<reference evidence="3" key="1">
    <citation type="submission" date="2013-08" db="EMBL/GenBank/DDBJ databases">
        <authorList>
            <person name="Mendez C."/>
            <person name="Richter M."/>
            <person name="Ferrer M."/>
            <person name="Sanchez J."/>
        </authorList>
    </citation>
    <scope>NUCLEOTIDE SEQUENCE</scope>
</reference>
<dbReference type="Pfam" id="PF14659">
    <property type="entry name" value="Phage_int_SAM_3"/>
    <property type="match status" value="1"/>
</dbReference>
<keyword evidence="1" id="KW-0238">DNA-binding</keyword>
<accession>T1CD48</accession>
<dbReference type="InterPro" id="IPR010998">
    <property type="entry name" value="Integrase_recombinase_N"/>
</dbReference>
<dbReference type="GO" id="GO:0015074">
    <property type="term" value="P:DNA integration"/>
    <property type="evidence" value="ECO:0007669"/>
    <property type="project" value="InterPro"/>
</dbReference>
<dbReference type="InterPro" id="IPR004107">
    <property type="entry name" value="Integrase_SAM-like_N"/>
</dbReference>
<dbReference type="GO" id="GO:0003677">
    <property type="term" value="F:DNA binding"/>
    <property type="evidence" value="ECO:0007669"/>
    <property type="project" value="UniProtKB-KW"/>
</dbReference>
<gene>
    <name evidence="3" type="ORF">B1A_01775</name>
</gene>
<sequence>MGSVTQLRDGRWQARVTVISPEAGQSPRRVVFYGKTRRQAEDWLAEAVRARALGGGAALARAPNFAAYVEGWLGGIGVRVRPRTADRYRQLLTAHAVPALGRFPITALQVSHVNHLVASKRAAGLA</sequence>
<evidence type="ECO:0000256" key="1">
    <source>
        <dbReference type="ARBA" id="ARBA00023125"/>
    </source>
</evidence>
<protein>
    <submittedName>
        <fullName evidence="3">Integrase family protein</fullName>
    </submittedName>
</protein>